<evidence type="ECO:0000259" key="6">
    <source>
        <dbReference type="Pfam" id="PF13660"/>
    </source>
</evidence>
<dbReference type="PANTHER" id="PTHR12227:SF0">
    <property type="entry name" value="GLYCERATE KINASE"/>
    <property type="match status" value="1"/>
</dbReference>
<keyword evidence="3 7" id="KW-0418">Kinase</keyword>
<dbReference type="InterPro" id="IPR025286">
    <property type="entry name" value="MOFRL_assoc_dom"/>
</dbReference>
<accession>A0A8J7LVL5</accession>
<sequence>MDDRQILERIFRSAVAAVDPYRACLPHLEKVRERLQTGAFQRVVVAGFGKGALRMARAAEAILGPAISAGLVIVPHGSERTDLPQRIEVATASHPHPDTAGVAASRRIVELAAAADANTLFLLLVSGGGSALFTTPAPGITLEEKQETARLLMLAGADILELNTVRKHLSTVKGGQLARIAAPATVVALLLSDVVGDRPDVIASGPANPDPTTFADAQAVLEKYRLTDRVPQAVRQRLIDGAAGRIPETPKPGDPLFARVTTVIAAGNGTARTAAAAEAQALGLLVQVTEAPVTGEARVAGRMLADRARCQRARLAVDRGLCLVSGGETTVTVVGKGKGGRNQELALAFALEVAGEGGITLLSAGTDGIDGPTDAAGAIVDGATVARAGRGAMDPAARLAGNDAYPFLEKAGALFKCGPTGTNVMDLQLILVRRDQST</sequence>
<keyword evidence="4" id="KW-0067">ATP-binding</keyword>
<dbReference type="RefSeq" id="WP_199384561.1">
    <property type="nucleotide sequence ID" value="NZ_JAEMHM010000010.1"/>
</dbReference>
<feature type="domain" description="MOFRL" evidence="5">
    <location>
        <begin position="322"/>
        <end position="426"/>
    </location>
</feature>
<dbReference type="GO" id="GO:0008887">
    <property type="term" value="F:glycerate kinase activity"/>
    <property type="evidence" value="ECO:0007669"/>
    <property type="project" value="InterPro"/>
</dbReference>
<dbReference type="SUPFAM" id="SSF82544">
    <property type="entry name" value="GckA/TtuD-like"/>
    <property type="match status" value="1"/>
</dbReference>
<dbReference type="PANTHER" id="PTHR12227">
    <property type="entry name" value="GLYCERATE KINASE"/>
    <property type="match status" value="1"/>
</dbReference>
<dbReference type="Gene3D" id="3.40.1480.10">
    <property type="entry name" value="MOFRL domain"/>
    <property type="match status" value="1"/>
</dbReference>
<dbReference type="InterPro" id="IPR037035">
    <property type="entry name" value="GK-like_C_sf"/>
</dbReference>
<dbReference type="EMBL" id="JAEMHM010000010">
    <property type="protein sequence ID" value="MBJ6725669.1"/>
    <property type="molecule type" value="Genomic_DNA"/>
</dbReference>
<gene>
    <name evidence="7" type="ORF">JFN93_13195</name>
</gene>
<dbReference type="GO" id="GO:0005737">
    <property type="term" value="C:cytoplasm"/>
    <property type="evidence" value="ECO:0007669"/>
    <property type="project" value="TreeGrafter"/>
</dbReference>
<dbReference type="InterPro" id="IPR039760">
    <property type="entry name" value="MOFRL_protein"/>
</dbReference>
<reference evidence="7" key="1">
    <citation type="submission" date="2020-12" db="EMBL/GenBank/DDBJ databases">
        <title>Geomonas sp. Red875, isolated from river sediment.</title>
        <authorList>
            <person name="Xu Z."/>
            <person name="Zhang Z."/>
            <person name="Masuda Y."/>
            <person name="Itoh H."/>
            <person name="Senoo K."/>
        </authorList>
    </citation>
    <scope>NUCLEOTIDE SEQUENCE</scope>
    <source>
        <strain evidence="7">Red875</strain>
    </source>
</reference>
<dbReference type="Gene3D" id="3.40.50.10180">
    <property type="entry name" value="Glycerate kinase, MOFRL-like N-terminal domain"/>
    <property type="match status" value="1"/>
</dbReference>
<dbReference type="Proteomes" id="UP000636888">
    <property type="component" value="Unassembled WGS sequence"/>
</dbReference>
<dbReference type="AlphaFoldDB" id="A0A8J7LVL5"/>
<protein>
    <submittedName>
        <fullName evidence="7">Glycerate kinase</fullName>
    </submittedName>
</protein>
<dbReference type="GO" id="GO:0005524">
    <property type="term" value="F:ATP binding"/>
    <property type="evidence" value="ECO:0007669"/>
    <property type="project" value="UniProtKB-KW"/>
</dbReference>
<dbReference type="Pfam" id="PF13660">
    <property type="entry name" value="DUF4147"/>
    <property type="match status" value="1"/>
</dbReference>
<keyword evidence="2" id="KW-0547">Nucleotide-binding</keyword>
<dbReference type="FunFam" id="3.40.50.10180:FF:000001">
    <property type="entry name" value="Glycerate kinase"/>
    <property type="match status" value="1"/>
</dbReference>
<evidence type="ECO:0000256" key="2">
    <source>
        <dbReference type="ARBA" id="ARBA00022741"/>
    </source>
</evidence>
<evidence type="ECO:0000256" key="3">
    <source>
        <dbReference type="ARBA" id="ARBA00022777"/>
    </source>
</evidence>
<evidence type="ECO:0000259" key="5">
    <source>
        <dbReference type="Pfam" id="PF05161"/>
    </source>
</evidence>
<evidence type="ECO:0000256" key="4">
    <source>
        <dbReference type="ARBA" id="ARBA00022840"/>
    </source>
</evidence>
<comment type="caution">
    <text evidence="7">The sequence shown here is derived from an EMBL/GenBank/DDBJ whole genome shotgun (WGS) entry which is preliminary data.</text>
</comment>
<evidence type="ECO:0000313" key="8">
    <source>
        <dbReference type="Proteomes" id="UP000636888"/>
    </source>
</evidence>
<feature type="domain" description="MOFRL-associated" evidence="6">
    <location>
        <begin position="7"/>
        <end position="238"/>
    </location>
</feature>
<proteinExistence type="predicted"/>
<dbReference type="InterPro" id="IPR007835">
    <property type="entry name" value="MOFRL"/>
</dbReference>
<dbReference type="InterPro" id="IPR038614">
    <property type="entry name" value="GK_N_sf"/>
</dbReference>
<organism evidence="7 8">
    <name type="scientific">Geomesophilobacter sediminis</name>
    <dbReference type="NCBI Taxonomy" id="2798584"/>
    <lineage>
        <taxon>Bacteria</taxon>
        <taxon>Pseudomonadati</taxon>
        <taxon>Thermodesulfobacteriota</taxon>
        <taxon>Desulfuromonadia</taxon>
        <taxon>Geobacterales</taxon>
        <taxon>Geobacteraceae</taxon>
        <taxon>Geomesophilobacter</taxon>
    </lineage>
</organism>
<name>A0A8J7LVL5_9BACT</name>
<dbReference type="Pfam" id="PF05161">
    <property type="entry name" value="MOFRL"/>
    <property type="match status" value="1"/>
</dbReference>
<evidence type="ECO:0000256" key="1">
    <source>
        <dbReference type="ARBA" id="ARBA00022679"/>
    </source>
</evidence>
<evidence type="ECO:0000313" key="7">
    <source>
        <dbReference type="EMBL" id="MBJ6725669.1"/>
    </source>
</evidence>
<keyword evidence="8" id="KW-1185">Reference proteome</keyword>
<keyword evidence="1" id="KW-0808">Transferase</keyword>